<sequence length="207" mass="21876">AVTFFGCNNLIVANLEFKNAQKLHLFFDTCVNVKADNLNVIAPKNSPNTDGIHVAGTQNIEVMNCVITTGDDCISIINGSRNVRATDITSGPGHGISIGSLGGNNANAQVSNVVVDGANISGTTNGVRIKTWQYSAVQISNVLYNNITGTSYSEVAIKFNCSKSFACQGISLRNVDLVREGYGAIEASCQNVGLSKRGWVSPTCPDD</sequence>
<dbReference type="PANTHER" id="PTHR31375">
    <property type="match status" value="1"/>
</dbReference>
<dbReference type="InterPro" id="IPR012334">
    <property type="entry name" value="Pectin_lyas_fold"/>
</dbReference>
<gene>
    <name evidence="9" type="ORF">TorRG33x02_355550</name>
</gene>
<dbReference type="EMBL" id="JXTC01001045">
    <property type="protein sequence ID" value="PON33138.1"/>
    <property type="molecule type" value="Genomic_DNA"/>
</dbReference>
<feature type="non-terminal residue" evidence="9">
    <location>
        <position position="1"/>
    </location>
</feature>
<evidence type="ECO:0000256" key="4">
    <source>
        <dbReference type="ARBA" id="ARBA00022525"/>
    </source>
</evidence>
<dbReference type="AlphaFoldDB" id="A0A2P5A9C1"/>
<keyword evidence="7" id="KW-0961">Cell wall biogenesis/degradation</keyword>
<dbReference type="InterPro" id="IPR000743">
    <property type="entry name" value="Glyco_hydro_28"/>
</dbReference>
<evidence type="ECO:0000256" key="7">
    <source>
        <dbReference type="ARBA" id="ARBA00023316"/>
    </source>
</evidence>
<keyword evidence="5 8" id="KW-0378">Hydrolase</keyword>
<evidence type="ECO:0000256" key="3">
    <source>
        <dbReference type="ARBA" id="ARBA00022512"/>
    </source>
</evidence>
<accession>A0A2P5A9C1</accession>
<keyword evidence="6 8" id="KW-0326">Glycosidase</keyword>
<keyword evidence="3" id="KW-0134">Cell wall</keyword>
<reference evidence="10" key="1">
    <citation type="submission" date="2016-06" db="EMBL/GenBank/DDBJ databases">
        <title>Parallel loss of symbiosis genes in relatives of nitrogen-fixing non-legume Parasponia.</title>
        <authorList>
            <person name="Van Velzen R."/>
            <person name="Holmer R."/>
            <person name="Bu F."/>
            <person name="Rutten L."/>
            <person name="Van Zeijl A."/>
            <person name="Liu W."/>
            <person name="Santuari L."/>
            <person name="Cao Q."/>
            <person name="Sharma T."/>
            <person name="Shen D."/>
            <person name="Roswanjaya Y."/>
            <person name="Wardhani T."/>
            <person name="Kalhor M.S."/>
            <person name="Jansen J."/>
            <person name="Van den Hoogen J."/>
            <person name="Gungor B."/>
            <person name="Hartog M."/>
            <person name="Hontelez J."/>
            <person name="Verver J."/>
            <person name="Yang W.-C."/>
            <person name="Schijlen E."/>
            <person name="Repin R."/>
            <person name="Schilthuizen M."/>
            <person name="Schranz E."/>
            <person name="Heidstra R."/>
            <person name="Miyata K."/>
            <person name="Fedorova E."/>
            <person name="Kohlen W."/>
            <person name="Bisseling T."/>
            <person name="Smit S."/>
            <person name="Geurts R."/>
        </authorList>
    </citation>
    <scope>NUCLEOTIDE SEQUENCE [LARGE SCALE GENOMIC DNA]</scope>
    <source>
        <strain evidence="10">cv. RG33-2</strain>
    </source>
</reference>
<dbReference type="GO" id="GO:0071555">
    <property type="term" value="P:cell wall organization"/>
    <property type="evidence" value="ECO:0007669"/>
    <property type="project" value="UniProtKB-KW"/>
</dbReference>
<dbReference type="InterPro" id="IPR011050">
    <property type="entry name" value="Pectin_lyase_fold/virulence"/>
</dbReference>
<protein>
    <recommendedName>
        <fullName evidence="11">Glycoside hydrolase</fullName>
    </recommendedName>
</protein>
<dbReference type="Pfam" id="PF00295">
    <property type="entry name" value="Glyco_hydro_28"/>
    <property type="match status" value="1"/>
</dbReference>
<evidence type="ECO:0008006" key="11">
    <source>
        <dbReference type="Google" id="ProtNLM"/>
    </source>
</evidence>
<keyword evidence="4" id="KW-0964">Secreted</keyword>
<evidence type="ECO:0000256" key="2">
    <source>
        <dbReference type="ARBA" id="ARBA00008834"/>
    </source>
</evidence>
<comment type="subcellular location">
    <subcellularLocation>
        <location evidence="1">Secreted</location>
        <location evidence="1">Cell wall</location>
    </subcellularLocation>
</comment>
<dbReference type="OrthoDB" id="187139at2759"/>
<dbReference type="GO" id="GO:0004650">
    <property type="term" value="F:polygalacturonase activity"/>
    <property type="evidence" value="ECO:0007669"/>
    <property type="project" value="InterPro"/>
</dbReference>
<dbReference type="STRING" id="63057.A0A2P5A9C1"/>
<name>A0A2P5A9C1_TREOI</name>
<comment type="caution">
    <text evidence="9">The sequence shown here is derived from an EMBL/GenBank/DDBJ whole genome shotgun (WGS) entry which is preliminary data.</text>
</comment>
<comment type="similarity">
    <text evidence="2 8">Belongs to the glycosyl hydrolase 28 family.</text>
</comment>
<dbReference type="Proteomes" id="UP000237000">
    <property type="component" value="Unassembled WGS sequence"/>
</dbReference>
<keyword evidence="10" id="KW-1185">Reference proteome</keyword>
<proteinExistence type="inferred from homology"/>
<dbReference type="GO" id="GO:0005975">
    <property type="term" value="P:carbohydrate metabolic process"/>
    <property type="evidence" value="ECO:0007669"/>
    <property type="project" value="InterPro"/>
</dbReference>
<evidence type="ECO:0000313" key="9">
    <source>
        <dbReference type="EMBL" id="PON33138.1"/>
    </source>
</evidence>
<evidence type="ECO:0000256" key="5">
    <source>
        <dbReference type="ARBA" id="ARBA00022801"/>
    </source>
</evidence>
<dbReference type="InParanoid" id="A0A2P5A9C1"/>
<evidence type="ECO:0000256" key="6">
    <source>
        <dbReference type="ARBA" id="ARBA00023295"/>
    </source>
</evidence>
<organism evidence="9 10">
    <name type="scientific">Trema orientale</name>
    <name type="common">Charcoal tree</name>
    <name type="synonym">Celtis orientalis</name>
    <dbReference type="NCBI Taxonomy" id="63057"/>
    <lineage>
        <taxon>Eukaryota</taxon>
        <taxon>Viridiplantae</taxon>
        <taxon>Streptophyta</taxon>
        <taxon>Embryophyta</taxon>
        <taxon>Tracheophyta</taxon>
        <taxon>Spermatophyta</taxon>
        <taxon>Magnoliopsida</taxon>
        <taxon>eudicotyledons</taxon>
        <taxon>Gunneridae</taxon>
        <taxon>Pentapetalae</taxon>
        <taxon>rosids</taxon>
        <taxon>fabids</taxon>
        <taxon>Rosales</taxon>
        <taxon>Cannabaceae</taxon>
        <taxon>Trema</taxon>
    </lineage>
</organism>
<dbReference type="SUPFAM" id="SSF51126">
    <property type="entry name" value="Pectin lyase-like"/>
    <property type="match status" value="1"/>
</dbReference>
<evidence type="ECO:0000256" key="1">
    <source>
        <dbReference type="ARBA" id="ARBA00004191"/>
    </source>
</evidence>
<evidence type="ECO:0000256" key="8">
    <source>
        <dbReference type="RuleBase" id="RU361169"/>
    </source>
</evidence>
<evidence type="ECO:0000313" key="10">
    <source>
        <dbReference type="Proteomes" id="UP000237000"/>
    </source>
</evidence>
<dbReference type="Gene3D" id="2.160.20.10">
    <property type="entry name" value="Single-stranded right-handed beta-helix, Pectin lyase-like"/>
    <property type="match status" value="1"/>
</dbReference>